<name>A0A967EJB1_9PROT</name>
<keyword evidence="2" id="KW-0732">Signal</keyword>
<evidence type="ECO:0000256" key="2">
    <source>
        <dbReference type="SAM" id="SignalP"/>
    </source>
</evidence>
<accession>A0A967EJB1</accession>
<feature type="compositionally biased region" description="Polar residues" evidence="1">
    <location>
        <begin position="22"/>
        <end position="41"/>
    </location>
</feature>
<evidence type="ECO:0000313" key="3">
    <source>
        <dbReference type="EMBL" id="NHO54639.1"/>
    </source>
</evidence>
<sequence length="126" mass="12427">MKNLARAAFTLVCLASPAAAQDYSNAPSRTASQHWDYTTGGQPAPVGDTYENYPPPPTQVIVSPGMTGSGWGSNSSSGGYGGRGYGNAGNGGAASVQQGGVGWGNVGQGNIGAGNIGAGNIGVRQP</sequence>
<gene>
    <name evidence="3" type="ORF">GOB87_11895</name>
</gene>
<protein>
    <submittedName>
        <fullName evidence="3">Uncharacterized protein</fullName>
    </submittedName>
</protein>
<dbReference type="RefSeq" id="WP_166317050.1">
    <property type="nucleotide sequence ID" value="NZ_WOTH01000028.1"/>
</dbReference>
<evidence type="ECO:0000313" key="4">
    <source>
        <dbReference type="Proteomes" id="UP000597459"/>
    </source>
</evidence>
<comment type="caution">
    <text evidence="3">The sequence shown here is derived from an EMBL/GenBank/DDBJ whole genome shotgun (WGS) entry which is preliminary data.</text>
</comment>
<feature type="chain" id="PRO_5037237700" evidence="2">
    <location>
        <begin position="21"/>
        <end position="126"/>
    </location>
</feature>
<feature type="region of interest" description="Disordered" evidence="1">
    <location>
        <begin position="21"/>
        <end position="83"/>
    </location>
</feature>
<organism evidence="3 4">
    <name type="scientific">Acetobacter estunensis</name>
    <dbReference type="NCBI Taxonomy" id="104097"/>
    <lineage>
        <taxon>Bacteria</taxon>
        <taxon>Pseudomonadati</taxon>
        <taxon>Pseudomonadota</taxon>
        <taxon>Alphaproteobacteria</taxon>
        <taxon>Acetobacterales</taxon>
        <taxon>Acetobacteraceae</taxon>
        <taxon>Acetobacter</taxon>
    </lineage>
</organism>
<dbReference type="AlphaFoldDB" id="A0A967EJB1"/>
<dbReference type="EMBL" id="WOTH01000028">
    <property type="protein sequence ID" value="NHO54639.1"/>
    <property type="molecule type" value="Genomic_DNA"/>
</dbReference>
<feature type="signal peptide" evidence="2">
    <location>
        <begin position="1"/>
        <end position="20"/>
    </location>
</feature>
<dbReference type="Proteomes" id="UP000597459">
    <property type="component" value="Unassembled WGS sequence"/>
</dbReference>
<proteinExistence type="predicted"/>
<keyword evidence="4" id="KW-1185">Reference proteome</keyword>
<evidence type="ECO:0000256" key="1">
    <source>
        <dbReference type="SAM" id="MobiDB-lite"/>
    </source>
</evidence>
<reference evidence="3" key="1">
    <citation type="submission" date="2019-11" db="EMBL/GenBank/DDBJ databases">
        <title>Description of new Acetobacter species.</title>
        <authorList>
            <person name="Cleenwerck I."/>
            <person name="Sombolestani A.S."/>
        </authorList>
    </citation>
    <scope>NUCLEOTIDE SEQUENCE</scope>
    <source>
        <strain evidence="3">LMG 1626</strain>
    </source>
</reference>